<evidence type="ECO:0000313" key="3">
    <source>
        <dbReference type="WBParaSite" id="GPLIN_000629100"/>
    </source>
</evidence>
<keyword evidence="1" id="KW-0732">Signal</keyword>
<sequence length="138" mass="15043">MNKSVVVAFAFLAALALPGLTWGDDFTAAAPILEGCKKKAAECKECKWGDCHPRNGFASDGCCSDGYQWNCCKNAPEELTPCQKTKAKCTNDWGGNWGECFPQDAYNGDACCQSGASFKCYDDRMFTKNLVLTVPKQN</sequence>
<protein>
    <submittedName>
        <fullName evidence="3">Cystine knot toxin</fullName>
    </submittedName>
</protein>
<name>A0A183C099_GLOPA</name>
<feature type="chain" id="PRO_5008146875" evidence="1">
    <location>
        <begin position="24"/>
        <end position="138"/>
    </location>
</feature>
<organism evidence="2 3">
    <name type="scientific">Globodera pallida</name>
    <name type="common">Potato cyst nematode worm</name>
    <name type="synonym">Heterodera pallida</name>
    <dbReference type="NCBI Taxonomy" id="36090"/>
    <lineage>
        <taxon>Eukaryota</taxon>
        <taxon>Metazoa</taxon>
        <taxon>Ecdysozoa</taxon>
        <taxon>Nematoda</taxon>
        <taxon>Chromadorea</taxon>
        <taxon>Rhabditida</taxon>
        <taxon>Tylenchina</taxon>
        <taxon>Tylenchomorpha</taxon>
        <taxon>Tylenchoidea</taxon>
        <taxon>Heteroderidae</taxon>
        <taxon>Heteroderinae</taxon>
        <taxon>Globodera</taxon>
    </lineage>
</organism>
<keyword evidence="2" id="KW-1185">Reference proteome</keyword>
<dbReference type="WBParaSite" id="GPLIN_000629100">
    <property type="protein sequence ID" value="GPLIN_000629100"/>
    <property type="gene ID" value="GPLIN_000629100"/>
</dbReference>
<reference evidence="2" key="1">
    <citation type="submission" date="2014-05" db="EMBL/GenBank/DDBJ databases">
        <title>The genome and life-stage specific transcriptomes of Globodera pallida elucidate key aspects of plant parasitism by a cyst nematode.</title>
        <authorList>
            <person name="Cotton J.A."/>
            <person name="Lilley C.J."/>
            <person name="Jones L.M."/>
            <person name="Kikuchi T."/>
            <person name="Reid A.J."/>
            <person name="Thorpe P."/>
            <person name="Tsai I.J."/>
            <person name="Beasley H."/>
            <person name="Blok V."/>
            <person name="Cock P.J.A."/>
            <person name="Van den Akker S.E."/>
            <person name="Holroyd N."/>
            <person name="Hunt M."/>
            <person name="Mantelin S."/>
            <person name="Naghra H."/>
            <person name="Pain A."/>
            <person name="Palomares-Rius J.E."/>
            <person name="Zarowiecki M."/>
            <person name="Berriman M."/>
            <person name="Jones J.T."/>
            <person name="Urwin P.E."/>
        </authorList>
    </citation>
    <scope>NUCLEOTIDE SEQUENCE [LARGE SCALE GENOMIC DNA]</scope>
    <source>
        <strain evidence="2">Lindley</strain>
    </source>
</reference>
<feature type="signal peptide" evidence="1">
    <location>
        <begin position="1"/>
        <end position="23"/>
    </location>
</feature>
<dbReference type="Proteomes" id="UP000050741">
    <property type="component" value="Unassembled WGS sequence"/>
</dbReference>
<proteinExistence type="predicted"/>
<reference evidence="3" key="2">
    <citation type="submission" date="2016-06" db="UniProtKB">
        <authorList>
            <consortium name="WormBaseParasite"/>
        </authorList>
    </citation>
    <scope>IDENTIFICATION</scope>
</reference>
<accession>A0A183C099</accession>
<evidence type="ECO:0000313" key="2">
    <source>
        <dbReference type="Proteomes" id="UP000050741"/>
    </source>
</evidence>
<dbReference type="AlphaFoldDB" id="A0A183C099"/>
<evidence type="ECO:0000256" key="1">
    <source>
        <dbReference type="SAM" id="SignalP"/>
    </source>
</evidence>